<dbReference type="OrthoDB" id="248751at2759"/>
<evidence type="ECO:0000256" key="3">
    <source>
        <dbReference type="ARBA" id="ARBA00010464"/>
    </source>
</evidence>
<dbReference type="PIRSF" id="PIRSF025023">
    <property type="entry name" value="Spt4"/>
    <property type="match status" value="1"/>
</dbReference>
<dbReference type="HOGENOM" id="CLU_138052_2_0_1"/>
<proteinExistence type="inferred from homology"/>
<evidence type="ECO:0000256" key="5">
    <source>
        <dbReference type="ARBA" id="ARBA00023163"/>
    </source>
</evidence>
<comment type="function">
    <text evidence="8">The SPT4-SPT5 complex mediates both activation and inhibition of transcription elongation, and plays a role in pre-mRNA processing. This complex seems to be important for the stability of the RNA polymerase II elongation machinery on the chromatin template but not for the inherent ability of this machinery to translocate down the gene.</text>
</comment>
<evidence type="ECO:0000313" key="11">
    <source>
        <dbReference type="Proteomes" id="UP000007148"/>
    </source>
</evidence>
<dbReference type="InterPro" id="IPR038510">
    <property type="entry name" value="Spt4_sf"/>
</dbReference>
<protein>
    <recommendedName>
        <fullName evidence="4 8">Transcription elongation factor SPT4</fullName>
    </recommendedName>
</protein>
<accession>G4TR62</accession>
<dbReference type="AlphaFoldDB" id="G4TR62"/>
<evidence type="ECO:0000313" key="10">
    <source>
        <dbReference type="EMBL" id="CCA73805.1"/>
    </source>
</evidence>
<dbReference type="InterPro" id="IPR009287">
    <property type="entry name" value="Spt4"/>
</dbReference>
<dbReference type="Gene3D" id="3.30.40.210">
    <property type="match status" value="1"/>
</dbReference>
<dbReference type="GO" id="GO:0140673">
    <property type="term" value="P:transcription elongation-coupled chromatin remodeling"/>
    <property type="evidence" value="ECO:0007669"/>
    <property type="project" value="InterPro"/>
</dbReference>
<evidence type="ECO:0000259" key="9">
    <source>
        <dbReference type="SMART" id="SM01389"/>
    </source>
</evidence>
<dbReference type="GO" id="GO:0006355">
    <property type="term" value="P:regulation of DNA-templated transcription"/>
    <property type="evidence" value="ECO:0007669"/>
    <property type="project" value="InterPro"/>
</dbReference>
<comment type="caution">
    <text evidence="10">The sequence shown here is derived from an EMBL/GenBank/DDBJ whole genome shotgun (WGS) entry which is preliminary data.</text>
</comment>
<keyword evidence="5 8" id="KW-0804">Transcription</keyword>
<dbReference type="SUPFAM" id="SSF63393">
    <property type="entry name" value="RNA polymerase subunits"/>
    <property type="match status" value="1"/>
</dbReference>
<evidence type="ECO:0000256" key="4">
    <source>
        <dbReference type="ARBA" id="ARBA00020182"/>
    </source>
</evidence>
<dbReference type="GO" id="GO:0032044">
    <property type="term" value="C:DSIF complex"/>
    <property type="evidence" value="ECO:0007669"/>
    <property type="project" value="TreeGrafter"/>
</dbReference>
<gene>
    <name evidence="10" type="ORF">PIIN_07759</name>
</gene>
<evidence type="ECO:0000256" key="8">
    <source>
        <dbReference type="PIRNR" id="PIRNR025023"/>
    </source>
</evidence>
<feature type="domain" description="Spt4/RpoE2 zinc finger" evidence="9">
    <location>
        <begin position="13"/>
        <end position="90"/>
    </location>
</feature>
<dbReference type="OMA" id="FDGMIAV"/>
<dbReference type="GO" id="GO:0008270">
    <property type="term" value="F:zinc ion binding"/>
    <property type="evidence" value="ECO:0007669"/>
    <property type="project" value="InterPro"/>
</dbReference>
<dbReference type="FunCoup" id="G4TR62">
    <property type="interactions" value="281"/>
</dbReference>
<dbReference type="GO" id="GO:0000775">
    <property type="term" value="C:chromosome, centromeric region"/>
    <property type="evidence" value="ECO:0007669"/>
    <property type="project" value="UniProtKB-SubCell"/>
</dbReference>
<dbReference type="PANTHER" id="PTHR12882">
    <property type="entry name" value="SUPPRESSOR OF TY 4"/>
    <property type="match status" value="1"/>
</dbReference>
<dbReference type="SMART" id="SM01389">
    <property type="entry name" value="Spt4"/>
    <property type="match status" value="1"/>
</dbReference>
<dbReference type="EMBL" id="CAFZ01000254">
    <property type="protein sequence ID" value="CCA73805.1"/>
    <property type="molecule type" value="Genomic_DNA"/>
</dbReference>
<dbReference type="InterPro" id="IPR029040">
    <property type="entry name" value="RPABC4/Spt4"/>
</dbReference>
<dbReference type="GO" id="GO:0000993">
    <property type="term" value="F:RNA polymerase II complex binding"/>
    <property type="evidence" value="ECO:0007669"/>
    <property type="project" value="TreeGrafter"/>
</dbReference>
<evidence type="ECO:0000256" key="6">
    <source>
        <dbReference type="ARBA" id="ARBA00023242"/>
    </source>
</evidence>
<dbReference type="CDD" id="cd07973">
    <property type="entry name" value="Spt4"/>
    <property type="match status" value="1"/>
</dbReference>
<sequence>MAAVPPSGRAKNLRACLVCTIIQTSMDFRKKGCPNCEHFLEMRGNTDRVNTCTTAQFDGMTAIMNPKESWVARWKRVDISVRGIYAVRLSAKIPDVLRAELDELGITPRMDMITET</sequence>
<dbReference type="Proteomes" id="UP000007148">
    <property type="component" value="Unassembled WGS sequence"/>
</dbReference>
<evidence type="ECO:0000256" key="1">
    <source>
        <dbReference type="ARBA" id="ARBA00004123"/>
    </source>
</evidence>
<keyword evidence="7" id="KW-0137">Centromere</keyword>
<dbReference type="STRING" id="1109443.G4TR62"/>
<evidence type="ECO:0000256" key="7">
    <source>
        <dbReference type="ARBA" id="ARBA00023328"/>
    </source>
</evidence>
<dbReference type="InterPro" id="IPR022800">
    <property type="entry name" value="Spt4/RpoE2_Znf"/>
</dbReference>
<name>G4TR62_SERID</name>
<comment type="subcellular location">
    <subcellularLocation>
        <location evidence="2">Chromosome</location>
        <location evidence="2">Centromere</location>
    </subcellularLocation>
    <subcellularLocation>
        <location evidence="1 8">Nucleus</location>
    </subcellularLocation>
</comment>
<reference evidence="10 11" key="1">
    <citation type="journal article" date="2011" name="PLoS Pathog.">
        <title>Endophytic Life Strategies Decoded by Genome and Transcriptome Analyses of the Mutualistic Root Symbiont Piriformospora indica.</title>
        <authorList>
            <person name="Zuccaro A."/>
            <person name="Lahrmann U."/>
            <person name="Guldener U."/>
            <person name="Langen G."/>
            <person name="Pfiffi S."/>
            <person name="Biedenkopf D."/>
            <person name="Wong P."/>
            <person name="Samans B."/>
            <person name="Grimm C."/>
            <person name="Basiewicz M."/>
            <person name="Murat C."/>
            <person name="Martin F."/>
            <person name="Kogel K.H."/>
        </authorList>
    </citation>
    <scope>NUCLEOTIDE SEQUENCE [LARGE SCALE GENOMIC DNA]</scope>
    <source>
        <strain evidence="10 11">DSM 11827</strain>
    </source>
</reference>
<evidence type="ECO:0000256" key="2">
    <source>
        <dbReference type="ARBA" id="ARBA00004584"/>
    </source>
</evidence>
<organism evidence="10 11">
    <name type="scientific">Serendipita indica (strain DSM 11827)</name>
    <name type="common">Root endophyte fungus</name>
    <name type="synonym">Piriformospora indica</name>
    <dbReference type="NCBI Taxonomy" id="1109443"/>
    <lineage>
        <taxon>Eukaryota</taxon>
        <taxon>Fungi</taxon>
        <taxon>Dikarya</taxon>
        <taxon>Basidiomycota</taxon>
        <taxon>Agaricomycotina</taxon>
        <taxon>Agaricomycetes</taxon>
        <taxon>Sebacinales</taxon>
        <taxon>Serendipitaceae</taxon>
        <taxon>Serendipita</taxon>
    </lineage>
</organism>
<keyword evidence="6 8" id="KW-0539">Nucleus</keyword>
<dbReference type="InParanoid" id="G4TR62"/>
<dbReference type="Pfam" id="PF06093">
    <property type="entry name" value="Spt4"/>
    <property type="match status" value="1"/>
</dbReference>
<comment type="similarity">
    <text evidence="3 8">Belongs to the SPT4 family.</text>
</comment>
<dbReference type="PANTHER" id="PTHR12882:SF1">
    <property type="entry name" value="TRANSCRIPTION ELONGATION FACTOR SPT4"/>
    <property type="match status" value="1"/>
</dbReference>
<keyword evidence="11" id="KW-1185">Reference proteome</keyword>
<dbReference type="eggNOG" id="KOG3490">
    <property type="taxonomic scope" value="Eukaryota"/>
</dbReference>